<dbReference type="Pfam" id="PF01650">
    <property type="entry name" value="Peptidase_C13"/>
    <property type="match status" value="1"/>
</dbReference>
<accession>A0ABU6RR55</accession>
<dbReference type="PRINTS" id="PR00776">
    <property type="entry name" value="HEMOGLOBNASE"/>
</dbReference>
<protein>
    <recommendedName>
        <fullName evidence="8">Legumain prodomain domain-containing protein</fullName>
    </recommendedName>
</protein>
<dbReference type="InterPro" id="IPR048501">
    <property type="entry name" value="Legum_prodom"/>
</dbReference>
<keyword evidence="10" id="KW-1185">Reference proteome</keyword>
<dbReference type="InterPro" id="IPR001096">
    <property type="entry name" value="Peptidase_C13"/>
</dbReference>
<evidence type="ECO:0000256" key="6">
    <source>
        <dbReference type="ARBA" id="ARBA00023180"/>
    </source>
</evidence>
<evidence type="ECO:0000313" key="9">
    <source>
        <dbReference type="EMBL" id="MED6126606.1"/>
    </source>
</evidence>
<dbReference type="CDD" id="cd21115">
    <property type="entry name" value="legumain_C"/>
    <property type="match status" value="1"/>
</dbReference>
<evidence type="ECO:0000256" key="3">
    <source>
        <dbReference type="ARBA" id="ARBA00022729"/>
    </source>
</evidence>
<evidence type="ECO:0000256" key="5">
    <source>
        <dbReference type="ARBA" id="ARBA00022807"/>
    </source>
</evidence>
<evidence type="ECO:0000313" key="10">
    <source>
        <dbReference type="Proteomes" id="UP001341840"/>
    </source>
</evidence>
<dbReference type="Proteomes" id="UP001341840">
    <property type="component" value="Unassembled WGS sequence"/>
</dbReference>
<keyword evidence="3 7" id="KW-0732">Signal</keyword>
<dbReference type="InterPro" id="IPR046427">
    <property type="entry name" value="Legumain_prodom_sf"/>
</dbReference>
<dbReference type="PIRSF" id="PIRSF500139">
    <property type="entry name" value="AE"/>
    <property type="match status" value="1"/>
</dbReference>
<proteinExistence type="inferred from homology"/>
<evidence type="ECO:0000256" key="4">
    <source>
        <dbReference type="ARBA" id="ARBA00022801"/>
    </source>
</evidence>
<feature type="domain" description="Legumain prodomain" evidence="8">
    <location>
        <begin position="371"/>
        <end position="467"/>
    </location>
</feature>
<dbReference type="PANTHER" id="PTHR12000">
    <property type="entry name" value="HEMOGLOBINASE FAMILY MEMBER"/>
    <property type="match status" value="1"/>
</dbReference>
<evidence type="ECO:0000256" key="2">
    <source>
        <dbReference type="ARBA" id="ARBA00022670"/>
    </source>
</evidence>
<dbReference type="EMBL" id="JASCZI010031361">
    <property type="protein sequence ID" value="MED6126606.1"/>
    <property type="molecule type" value="Genomic_DNA"/>
</dbReference>
<organism evidence="9 10">
    <name type="scientific">Stylosanthes scabra</name>
    <dbReference type="NCBI Taxonomy" id="79078"/>
    <lineage>
        <taxon>Eukaryota</taxon>
        <taxon>Viridiplantae</taxon>
        <taxon>Streptophyta</taxon>
        <taxon>Embryophyta</taxon>
        <taxon>Tracheophyta</taxon>
        <taxon>Spermatophyta</taxon>
        <taxon>Magnoliopsida</taxon>
        <taxon>eudicotyledons</taxon>
        <taxon>Gunneridae</taxon>
        <taxon>Pentapetalae</taxon>
        <taxon>rosids</taxon>
        <taxon>fabids</taxon>
        <taxon>Fabales</taxon>
        <taxon>Fabaceae</taxon>
        <taxon>Papilionoideae</taxon>
        <taxon>50 kb inversion clade</taxon>
        <taxon>dalbergioids sensu lato</taxon>
        <taxon>Dalbergieae</taxon>
        <taxon>Pterocarpus clade</taxon>
        <taxon>Stylosanthes</taxon>
    </lineage>
</organism>
<keyword evidence="2" id="KW-0645">Protease</keyword>
<keyword evidence="4" id="KW-0378">Hydrolase</keyword>
<keyword evidence="5" id="KW-0788">Thiol protease</keyword>
<feature type="signal peptide" evidence="7">
    <location>
        <begin position="1"/>
        <end position="27"/>
    </location>
</feature>
<dbReference type="InterPro" id="IPR043577">
    <property type="entry name" value="AE"/>
</dbReference>
<dbReference type="Gene3D" id="1.10.132.130">
    <property type="match status" value="1"/>
</dbReference>
<evidence type="ECO:0000256" key="7">
    <source>
        <dbReference type="SAM" id="SignalP"/>
    </source>
</evidence>
<name>A0ABU6RR55_9FABA</name>
<reference evidence="9 10" key="1">
    <citation type="journal article" date="2023" name="Plants (Basel)">
        <title>Bridging the Gap: Combining Genomics and Transcriptomics Approaches to Understand Stylosanthes scabra, an Orphan Legume from the Brazilian Caatinga.</title>
        <authorList>
            <person name="Ferreira-Neto J.R.C."/>
            <person name="da Silva M.D."/>
            <person name="Binneck E."/>
            <person name="de Melo N.F."/>
            <person name="da Silva R.H."/>
            <person name="de Melo A.L.T.M."/>
            <person name="Pandolfi V."/>
            <person name="Bustamante F.O."/>
            <person name="Brasileiro-Vidal A.C."/>
            <person name="Benko-Iseppon A.M."/>
        </authorList>
    </citation>
    <scope>NUCLEOTIDE SEQUENCE [LARGE SCALE GENOMIC DNA]</scope>
    <source>
        <tissue evidence="9">Leaves</tissue>
    </source>
</reference>
<feature type="chain" id="PRO_5045293454" description="Legumain prodomain domain-containing protein" evidence="7">
    <location>
        <begin position="28"/>
        <end position="468"/>
    </location>
</feature>
<dbReference type="PANTHER" id="PTHR12000:SF52">
    <property type="entry name" value="LEGUMAIN PROTEIN-RELATED"/>
    <property type="match status" value="1"/>
</dbReference>
<dbReference type="Gene3D" id="3.40.50.1460">
    <property type="match status" value="1"/>
</dbReference>
<dbReference type="PIRSF" id="PIRSF019663">
    <property type="entry name" value="Legumain"/>
    <property type="match status" value="1"/>
</dbReference>
<evidence type="ECO:0000256" key="1">
    <source>
        <dbReference type="ARBA" id="ARBA00009941"/>
    </source>
</evidence>
<dbReference type="Pfam" id="PF20985">
    <property type="entry name" value="Legum_prodom"/>
    <property type="match status" value="1"/>
</dbReference>
<keyword evidence="6" id="KW-0325">Glycoprotein</keyword>
<gene>
    <name evidence="9" type="ORF">PIB30_080030</name>
</gene>
<evidence type="ECO:0000259" key="8">
    <source>
        <dbReference type="Pfam" id="PF20985"/>
    </source>
</evidence>
<comment type="similarity">
    <text evidence="1">Belongs to the peptidase C13 family.</text>
</comment>
<sequence>MSHKIICWVPLLIVSLWLSSTTTTLEGRQFSNFHPLVINEEGENNGEGTKWALLVAGSNGFFNYRHQADICHAYQIMKNGGLKDENIIVFMSDDIANNEENPRPGVIINHPNGSDVYKGVPKDYTGNYTSVENLYAVISANRSAITGGSGKVLNSGPNDTIFFYYADHGGPGIIGMPVGDFVVANDLINVLKSKHAANAYKKMVIYLEACESGSMFEGLLPDDINIYVTTASNANESSWGCYCPEDPTYPPPPEFDTCLGDSYSVLWMEDSDKNDRRSETLQQQYETVREKTLDWEAKGSHVMQYGNTNFTNDFLVTYIGATGVSQSTSAYHPSSASPKKFVNQRDAALHYHINKLRKAPVGSKERMEANKRLNEEIAQRLHVDDSVKAIGDHLFGEEHSTSLITSVRPSGQPLVDDWDCFKNYIKIYESYCGALSTYGRKHTRAFANICNAGISEEKMVKAASLACP</sequence>
<comment type="caution">
    <text evidence="9">The sequence shown here is derived from an EMBL/GenBank/DDBJ whole genome shotgun (WGS) entry which is preliminary data.</text>
</comment>